<evidence type="ECO:0008006" key="5">
    <source>
        <dbReference type="Google" id="ProtNLM"/>
    </source>
</evidence>
<accession>A0ABU7Z443</accession>
<feature type="compositionally biased region" description="Acidic residues" evidence="1">
    <location>
        <begin position="177"/>
        <end position="193"/>
    </location>
</feature>
<feature type="compositionally biased region" description="Low complexity" evidence="1">
    <location>
        <begin position="276"/>
        <end position="328"/>
    </location>
</feature>
<feature type="compositionally biased region" description="Low complexity" evidence="1">
    <location>
        <begin position="458"/>
        <end position="471"/>
    </location>
</feature>
<evidence type="ECO:0000256" key="2">
    <source>
        <dbReference type="SAM" id="Phobius"/>
    </source>
</evidence>
<feature type="compositionally biased region" description="Acidic residues" evidence="1">
    <location>
        <begin position="496"/>
        <end position="506"/>
    </location>
</feature>
<dbReference type="Proteomes" id="UP001310387">
    <property type="component" value="Unassembled WGS sequence"/>
</dbReference>
<evidence type="ECO:0000313" key="3">
    <source>
        <dbReference type="EMBL" id="MEG3614208.1"/>
    </source>
</evidence>
<keyword evidence="4" id="KW-1185">Reference proteome</keyword>
<dbReference type="RefSeq" id="WP_332901041.1">
    <property type="nucleotide sequence ID" value="NZ_JBAGLP010000107.1"/>
</dbReference>
<sequence>MLQRILGVVLVLAGLGAIAFGVATATVLRESDTVAATARPTGDGTFVVTDPGVLDLVDSEVTVTASVPAGQQVAVVVGRDVDVTGWIGDDPYTRVTGLTDWDTLSTEQVAGSAEEDADAEASEDAEGEEAAEPPPTPAGSDMWDTELVDAEQVTLRWTDRPGRWVLLAAATGPAPVEETEGEEGEQADAEEAATDVEAPTLELTWDREVSTPLLWPAVGAGGVLLLVGVVLLLAGRRSRKKARTRRAGSAATASPVTSPATSSPTVGDPGTGSGASGSSAASPFGPTTGAAAGAAGAATWRTGGSWPETVSTSSDDATSAQDDATVPDPQDDDSTGTAPVPVAGRFRRRSRLRRDTAPAEDTASPSAPAPDAPAPDAPTAGAPVPAPAPALPTSPAGPESSADAEETSADAVGRPLTRRELRRREEERRAAGPSGMGRALRALTGQTPVVPGPGGPAGPQAPSEPGEAPSAESRRASAWRETWGFGGTTGGTTPAADDDTTDEDKR</sequence>
<feature type="region of interest" description="Disordered" evidence="1">
    <location>
        <begin position="241"/>
        <end position="506"/>
    </location>
</feature>
<keyword evidence="2" id="KW-0812">Transmembrane</keyword>
<organism evidence="3 4">
    <name type="scientific">Isoptericola haloaureus</name>
    <dbReference type="NCBI Taxonomy" id="1542902"/>
    <lineage>
        <taxon>Bacteria</taxon>
        <taxon>Bacillati</taxon>
        <taxon>Actinomycetota</taxon>
        <taxon>Actinomycetes</taxon>
        <taxon>Micrococcales</taxon>
        <taxon>Promicromonosporaceae</taxon>
        <taxon>Isoptericola</taxon>
    </lineage>
</organism>
<evidence type="ECO:0000313" key="4">
    <source>
        <dbReference type="Proteomes" id="UP001310387"/>
    </source>
</evidence>
<feature type="region of interest" description="Disordered" evidence="1">
    <location>
        <begin position="172"/>
        <end position="193"/>
    </location>
</feature>
<comment type="caution">
    <text evidence="3">The sequence shown here is derived from an EMBL/GenBank/DDBJ whole genome shotgun (WGS) entry which is preliminary data.</text>
</comment>
<feature type="compositionally biased region" description="Basic and acidic residues" evidence="1">
    <location>
        <begin position="417"/>
        <end position="430"/>
    </location>
</feature>
<proteinExistence type="predicted"/>
<feature type="compositionally biased region" description="Pro residues" evidence="1">
    <location>
        <begin position="367"/>
        <end position="376"/>
    </location>
</feature>
<keyword evidence="2" id="KW-1133">Transmembrane helix</keyword>
<reference evidence="3" key="2">
    <citation type="submission" date="2024-02" db="EMBL/GenBank/DDBJ databases">
        <authorList>
            <person name="Prathaban M."/>
            <person name="Mythili R."/>
            <person name="Sharmila Devi N."/>
            <person name="Sobanaa M."/>
            <person name="Prathiviraj R."/>
            <person name="Selvin J."/>
        </authorList>
    </citation>
    <scope>NUCLEOTIDE SEQUENCE</scope>
    <source>
        <strain evidence="3">MP1014</strain>
    </source>
</reference>
<keyword evidence="2" id="KW-0472">Membrane</keyword>
<feature type="compositionally biased region" description="Acidic residues" evidence="1">
    <location>
        <begin position="113"/>
        <end position="131"/>
    </location>
</feature>
<feature type="transmembrane region" description="Helical" evidence="2">
    <location>
        <begin position="213"/>
        <end position="235"/>
    </location>
</feature>
<dbReference type="EMBL" id="JBAGLP010000107">
    <property type="protein sequence ID" value="MEG3614208.1"/>
    <property type="molecule type" value="Genomic_DNA"/>
</dbReference>
<evidence type="ECO:0000256" key="1">
    <source>
        <dbReference type="SAM" id="MobiDB-lite"/>
    </source>
</evidence>
<name>A0ABU7Z443_9MICO</name>
<gene>
    <name evidence="3" type="ORF">V5O49_03620</name>
</gene>
<reference evidence="3" key="1">
    <citation type="journal article" date="2024" name="Antonie Van Leeuwenhoek">
        <title>Isoptericola haloaureus sp. nov., a dimorphic actinobacterium isolated from mangrove sediments of southeast India, implicating biosaline agricultural significance through nitrogen fixation and salt tolerance genes.</title>
        <authorList>
            <person name="Prathaban M."/>
            <person name="Prathiviraj R."/>
            <person name="Ravichandran M."/>
            <person name="Natarajan S.D."/>
            <person name="Sobanaa M."/>
            <person name="Hari Krishna Kumar S."/>
            <person name="Chandrasekar V."/>
            <person name="Selvin J."/>
        </authorList>
    </citation>
    <scope>NUCLEOTIDE SEQUENCE</scope>
    <source>
        <strain evidence="3">MP1014</strain>
    </source>
</reference>
<feature type="compositionally biased region" description="Low complexity" evidence="1">
    <location>
        <begin position="247"/>
        <end position="267"/>
    </location>
</feature>
<feature type="region of interest" description="Disordered" evidence="1">
    <location>
        <begin position="108"/>
        <end position="143"/>
    </location>
</feature>
<protein>
    <recommendedName>
        <fullName evidence="5">LPXTG-motif cell wall-anchored protein</fullName>
    </recommendedName>
</protein>